<dbReference type="SUPFAM" id="SSF81301">
    <property type="entry name" value="Nucleotidyltransferase"/>
    <property type="match status" value="1"/>
</dbReference>
<sequence>MTKKDIIQLLEKIATYMELKGENTFKVSAYRKAAQSLEIDERPIEQIEDVTQLKGIGKGVGEVIDEYRKNGTSSTLESLKQEVPEGLIPLLKIQGLGSKKIAKLYKVLNIDGKESLQAACEQGLVSELNGFAKKTEQNILEAVKALGAKKDNYPIDQMRGLNKMIDAYLSQIDAIVQYEVAGSFRRYKEMSKDLDCIISTDEPANVQQALLNIPNKVKDVAVGQTKVSLELSFDDETIGVDFRLIEPSAFYHTLQHFTGSKDHNIRIRQLAKEQDEKVSEYGIEQADGNLIQYQSEKEIYEHFGVNWIEPAIREDGSEFDKDLSEIIKLDDIQGDIHMHTTYSDGAFSLEEMVKANIAKGYQFMVITDHSQSLKVANGLSVERLLRQNEEIKALNEKYDEIDIYSGIEMDILPDGRLDYDDEVLAQLDYVIAAIHQSFNQSQDEIMQRLENACRNPYVRHIAHPTGRIIGKRPGYEPDIDRLCEIAAETNTILEINANPKRLDLNAETVKKNPNVKLTINTDAHHVDHLEFMKYGIATAQKGFVKKDRVINTMSREDFKSLIENNIKLKK</sequence>
<dbReference type="EMBL" id="RCVN01000008">
    <property type="protein sequence ID" value="RMI84913.1"/>
    <property type="molecule type" value="Genomic_DNA"/>
</dbReference>
<proteinExistence type="predicted"/>
<dbReference type="InterPro" id="IPR003141">
    <property type="entry name" value="Pol/His_phosphatase_N"/>
</dbReference>
<comment type="cofactor">
    <cofactor evidence="1">
        <name>Mg(2+)</name>
        <dbReference type="ChEBI" id="CHEBI:18420"/>
    </cofactor>
</comment>
<dbReference type="GO" id="GO:0042578">
    <property type="term" value="F:phosphoric ester hydrolase activity"/>
    <property type="evidence" value="ECO:0007669"/>
    <property type="project" value="TreeGrafter"/>
</dbReference>
<dbReference type="InterPro" id="IPR029398">
    <property type="entry name" value="PolB_thumb"/>
</dbReference>
<dbReference type="Gene3D" id="3.20.20.140">
    <property type="entry name" value="Metal-dependent hydrolases"/>
    <property type="match status" value="1"/>
</dbReference>
<dbReference type="InterPro" id="IPR003583">
    <property type="entry name" value="Hlx-hairpin-Hlx_DNA-bd_motif"/>
</dbReference>
<keyword evidence="12" id="KW-0832">Ubl conjugation</keyword>
<keyword evidence="9" id="KW-0548">Nucleotidyltransferase</keyword>
<keyword evidence="6" id="KW-0488">Methylation</keyword>
<dbReference type="CDD" id="cd00141">
    <property type="entry name" value="NT_POLXc"/>
    <property type="match status" value="1"/>
</dbReference>
<dbReference type="GO" id="GO:0008270">
    <property type="term" value="F:zinc ion binding"/>
    <property type="evidence" value="ECO:0007669"/>
    <property type="project" value="TreeGrafter"/>
</dbReference>
<dbReference type="GO" id="GO:0006281">
    <property type="term" value="P:DNA repair"/>
    <property type="evidence" value="ECO:0007669"/>
    <property type="project" value="UniProtKB-KW"/>
</dbReference>
<comment type="subcellular location">
    <subcellularLocation>
        <location evidence="2">Cytoplasm</location>
    </subcellularLocation>
</comment>
<dbReference type="Pfam" id="PF14716">
    <property type="entry name" value="HHH_8"/>
    <property type="match status" value="1"/>
</dbReference>
<dbReference type="GO" id="GO:0004527">
    <property type="term" value="F:exonuclease activity"/>
    <property type="evidence" value="ECO:0007669"/>
    <property type="project" value="UniProtKB-KW"/>
</dbReference>
<evidence type="ECO:0000256" key="17">
    <source>
        <dbReference type="ARBA" id="ARBA00035726"/>
    </source>
</evidence>
<gene>
    <name evidence="25" type="primary">polX</name>
    <name evidence="25" type="ORF">D9V42_08615</name>
</gene>
<evidence type="ECO:0000313" key="26">
    <source>
        <dbReference type="Proteomes" id="UP000269505"/>
    </source>
</evidence>
<evidence type="ECO:0000256" key="8">
    <source>
        <dbReference type="ARBA" id="ARBA00022679"/>
    </source>
</evidence>
<dbReference type="Gene3D" id="1.10.150.110">
    <property type="entry name" value="DNA polymerase beta, N-terminal domain-like"/>
    <property type="match status" value="1"/>
</dbReference>
<keyword evidence="13" id="KW-0239">DNA-directed DNA polymerase</keyword>
<dbReference type="GO" id="GO:0140078">
    <property type="term" value="F:class I DNA-(apurinic or apyrimidinic site) endonuclease activity"/>
    <property type="evidence" value="ECO:0007669"/>
    <property type="project" value="UniProtKB-EC"/>
</dbReference>
<evidence type="ECO:0000256" key="18">
    <source>
        <dbReference type="ARBA" id="ARBA00044632"/>
    </source>
</evidence>
<dbReference type="Gene3D" id="3.30.460.10">
    <property type="entry name" value="Beta Polymerase, domain 2"/>
    <property type="match status" value="1"/>
</dbReference>
<name>A0AAQ0S6L0_9STAP</name>
<evidence type="ECO:0000256" key="2">
    <source>
        <dbReference type="ARBA" id="ARBA00004496"/>
    </source>
</evidence>
<evidence type="ECO:0000256" key="1">
    <source>
        <dbReference type="ARBA" id="ARBA00001946"/>
    </source>
</evidence>
<feature type="domain" description="DNA-directed DNA polymerase X" evidence="24">
    <location>
        <begin position="1"/>
        <end position="314"/>
    </location>
</feature>
<dbReference type="SMART" id="SM00483">
    <property type="entry name" value="POLXc"/>
    <property type="match status" value="1"/>
</dbReference>
<dbReference type="PANTHER" id="PTHR36928">
    <property type="entry name" value="PHOSPHATASE YCDX-RELATED"/>
    <property type="match status" value="1"/>
</dbReference>
<dbReference type="InterPro" id="IPR010996">
    <property type="entry name" value="HHH_MUS81"/>
</dbReference>
<dbReference type="SUPFAM" id="SSF47802">
    <property type="entry name" value="DNA polymerase beta, N-terminal domain-like"/>
    <property type="match status" value="1"/>
</dbReference>
<feature type="domain" description="Helix-hairpin-helix DNA-binding motif class 1" evidence="22">
    <location>
        <begin position="88"/>
        <end position="107"/>
    </location>
</feature>
<dbReference type="Pfam" id="PF02811">
    <property type="entry name" value="PHP"/>
    <property type="match status" value="1"/>
</dbReference>
<comment type="catalytic activity">
    <reaction evidence="18">
        <text>2'-deoxyribonucleotide-(2'-deoxyribose 5'-phosphate)-2'-deoxyribonucleotide-DNA = a 3'-end 2'-deoxyribonucleotide-(2,3-dehydro-2,3-deoxyribose 5'-phosphate)-DNA + a 5'-end 5'-phospho-2'-deoxyribonucleoside-DNA + H(+)</text>
        <dbReference type="Rhea" id="RHEA:66592"/>
        <dbReference type="Rhea" id="RHEA-COMP:13180"/>
        <dbReference type="Rhea" id="RHEA-COMP:16897"/>
        <dbReference type="Rhea" id="RHEA-COMP:17067"/>
        <dbReference type="ChEBI" id="CHEBI:15378"/>
        <dbReference type="ChEBI" id="CHEBI:136412"/>
        <dbReference type="ChEBI" id="CHEBI:157695"/>
        <dbReference type="ChEBI" id="CHEBI:167181"/>
        <dbReference type="EC" id="4.2.99.18"/>
    </reaction>
</comment>
<dbReference type="InterPro" id="IPR028207">
    <property type="entry name" value="DNA_pol_B_palm_palm"/>
</dbReference>
<organism evidence="25 26">
    <name type="scientific">Staphylococcus pseudoxylosus</name>
    <dbReference type="NCBI Taxonomy" id="2282419"/>
    <lineage>
        <taxon>Bacteria</taxon>
        <taxon>Bacillati</taxon>
        <taxon>Bacillota</taxon>
        <taxon>Bacilli</taxon>
        <taxon>Bacillales</taxon>
        <taxon>Staphylococcaceae</taxon>
        <taxon>Staphylococcus</taxon>
    </lineage>
</organism>
<evidence type="ECO:0000256" key="10">
    <source>
        <dbReference type="ARBA" id="ARBA00022705"/>
    </source>
</evidence>
<dbReference type="Pfam" id="PF14791">
    <property type="entry name" value="DNA_pol_B_thumb"/>
    <property type="match status" value="1"/>
</dbReference>
<dbReference type="AlphaFoldDB" id="A0AAQ0S6L0"/>
<evidence type="ECO:0000256" key="15">
    <source>
        <dbReference type="ARBA" id="ARBA00023204"/>
    </source>
</evidence>
<dbReference type="PANTHER" id="PTHR36928:SF1">
    <property type="entry name" value="PHOSPHATASE YCDX-RELATED"/>
    <property type="match status" value="1"/>
</dbReference>
<evidence type="ECO:0000256" key="16">
    <source>
        <dbReference type="ARBA" id="ARBA00035717"/>
    </source>
</evidence>
<keyword evidence="8" id="KW-0808">Transferase</keyword>
<dbReference type="InterPro" id="IPR043519">
    <property type="entry name" value="NT_sf"/>
</dbReference>
<dbReference type="SMART" id="SM00481">
    <property type="entry name" value="POLIIIAc"/>
    <property type="match status" value="1"/>
</dbReference>
<keyword evidence="15" id="KW-0234">DNA repair</keyword>
<dbReference type="PIRSF" id="PIRSF005047">
    <property type="entry name" value="UCP005047_YshC"/>
    <property type="match status" value="1"/>
</dbReference>
<dbReference type="InterPro" id="IPR022312">
    <property type="entry name" value="DNA_pol_X"/>
</dbReference>
<evidence type="ECO:0000256" key="20">
    <source>
        <dbReference type="ARBA" id="ARBA00045548"/>
    </source>
</evidence>
<dbReference type="GO" id="GO:0003677">
    <property type="term" value="F:DNA binding"/>
    <property type="evidence" value="ECO:0007669"/>
    <property type="project" value="InterPro"/>
</dbReference>
<evidence type="ECO:0000256" key="3">
    <source>
        <dbReference type="ARBA" id="ARBA00012417"/>
    </source>
</evidence>
<keyword evidence="25" id="KW-0540">Nuclease</keyword>
<dbReference type="Gene3D" id="1.10.150.20">
    <property type="entry name" value="5' to 3' exonuclease, C-terminal subdomain"/>
    <property type="match status" value="1"/>
</dbReference>
<feature type="domain" description="Polymerase/histidinol phosphatase N-terminal" evidence="23">
    <location>
        <begin position="334"/>
        <end position="413"/>
    </location>
</feature>
<feature type="domain" description="Helix-hairpin-helix DNA-binding motif class 1" evidence="22">
    <location>
        <begin position="48"/>
        <end position="67"/>
    </location>
</feature>
<dbReference type="Gene3D" id="3.30.210.10">
    <property type="entry name" value="DNA polymerase, thumb domain"/>
    <property type="match status" value="1"/>
</dbReference>
<comment type="caution">
    <text evidence="25">The sequence shown here is derived from an EMBL/GenBank/DDBJ whole genome shotgun (WGS) entry which is preliminary data.</text>
</comment>
<evidence type="ECO:0000256" key="21">
    <source>
        <dbReference type="ARBA" id="ARBA00049244"/>
    </source>
</evidence>
<evidence type="ECO:0000256" key="5">
    <source>
        <dbReference type="ARBA" id="ARBA00020020"/>
    </source>
</evidence>
<keyword evidence="11" id="KW-0227">DNA damage</keyword>
<dbReference type="InterPro" id="IPR016195">
    <property type="entry name" value="Pol/histidinol_Pase-like"/>
</dbReference>
<dbReference type="InterPro" id="IPR037160">
    <property type="entry name" value="DNA_Pol_thumb_sf"/>
</dbReference>
<dbReference type="CDD" id="cd07436">
    <property type="entry name" value="PHP_PolX"/>
    <property type="match status" value="1"/>
</dbReference>
<dbReference type="InterPro" id="IPR002054">
    <property type="entry name" value="DNA-dir_DNA_pol_X"/>
</dbReference>
<evidence type="ECO:0000256" key="11">
    <source>
        <dbReference type="ARBA" id="ARBA00022763"/>
    </source>
</evidence>
<dbReference type="Proteomes" id="UP000269505">
    <property type="component" value="Unassembled WGS sequence"/>
</dbReference>
<evidence type="ECO:0000256" key="13">
    <source>
        <dbReference type="ARBA" id="ARBA00022932"/>
    </source>
</evidence>
<dbReference type="EC" id="4.2.99.18" evidence="4"/>
<keyword evidence="25" id="KW-0378">Hydrolase</keyword>
<keyword evidence="14" id="KW-0915">Sodium</keyword>
<evidence type="ECO:0000256" key="14">
    <source>
        <dbReference type="ARBA" id="ARBA00023053"/>
    </source>
</evidence>
<evidence type="ECO:0000259" key="23">
    <source>
        <dbReference type="SMART" id="SM00481"/>
    </source>
</evidence>
<evidence type="ECO:0000256" key="19">
    <source>
        <dbReference type="ARBA" id="ARBA00044678"/>
    </source>
</evidence>
<evidence type="ECO:0000256" key="7">
    <source>
        <dbReference type="ARBA" id="ARBA00022634"/>
    </source>
</evidence>
<comment type="function">
    <text evidence="20">Repair polymerase that plays a key role in base-excision repair. During this process, the damaged base is excised by specific DNA glycosylases, the DNA backbone is nicked at the abasic site by an apurinic/apyrimidic (AP) endonuclease, and POLB removes 5'-deoxyribose-phosphate from the preincised AP site acting as a 5'-deoxyribose-phosphate lyase (5'-dRP lyase); through its DNA polymerase activity, it adds one nucleotide to the 3' end of the arising single-nucleotide gap. Conducts 'gap-filling' DNA synthesis in a stepwise distributive fashion rather than in a processive fashion as for other DNA polymerases. It is also able to cleave sugar-phosphate bonds 3' to an intact AP site, acting as an AP lyase.</text>
</comment>
<dbReference type="PRINTS" id="PR00869">
    <property type="entry name" value="DNAPOLX"/>
</dbReference>
<dbReference type="Pfam" id="PF14792">
    <property type="entry name" value="DNA_pol_B_palm"/>
    <property type="match status" value="1"/>
</dbReference>
<dbReference type="InterPro" id="IPR002008">
    <property type="entry name" value="DNA_pol_X_beta-like"/>
</dbReference>
<dbReference type="RefSeq" id="WP_122064450.1">
    <property type="nucleotide sequence ID" value="NZ_JAHCSS010000009.1"/>
</dbReference>
<comment type="catalytic activity">
    <reaction evidence="21">
        <text>DNA(n) + a 2'-deoxyribonucleoside 5'-triphosphate = DNA(n+1) + diphosphate</text>
        <dbReference type="Rhea" id="RHEA:22508"/>
        <dbReference type="Rhea" id="RHEA-COMP:17339"/>
        <dbReference type="Rhea" id="RHEA-COMP:17340"/>
        <dbReference type="ChEBI" id="CHEBI:33019"/>
        <dbReference type="ChEBI" id="CHEBI:61560"/>
        <dbReference type="ChEBI" id="CHEBI:173112"/>
        <dbReference type="EC" id="2.7.7.7"/>
    </reaction>
</comment>
<evidence type="ECO:0000259" key="22">
    <source>
        <dbReference type="SMART" id="SM00278"/>
    </source>
</evidence>
<keyword evidence="26" id="KW-1185">Reference proteome</keyword>
<reference evidence="25 26" key="1">
    <citation type="submission" date="2018-10" db="EMBL/GenBank/DDBJ databases">
        <title>Staphylococcus pseudoxylosus sp. nov., isolated from bovine mastitis.</title>
        <authorList>
            <person name="Macfadyen A.C."/>
            <person name="Leroy S."/>
            <person name="Harrison E.M."/>
            <person name="Parkhill J."/>
            <person name="Holmes M.A."/>
            <person name="Paterson G.K."/>
        </authorList>
    </citation>
    <scope>NUCLEOTIDE SEQUENCE [LARGE SCALE GENOMIC DNA]</scope>
    <source>
        <strain evidence="25 26">S04009</strain>
    </source>
</reference>
<dbReference type="InterPro" id="IPR047967">
    <property type="entry name" value="PolX_PHP"/>
</dbReference>
<protein>
    <recommendedName>
        <fullName evidence="5">DNA polymerase beta</fullName>
        <ecNumber evidence="3">2.7.7.7</ecNumber>
        <ecNumber evidence="4">4.2.99.18</ecNumber>
    </recommendedName>
    <alternativeName>
        <fullName evidence="16">5'-deoxyribose-phosphate lyase</fullName>
    </alternativeName>
    <alternativeName>
        <fullName evidence="17">AP lyase</fullName>
    </alternativeName>
</protein>
<dbReference type="NCBIfam" id="NF006375">
    <property type="entry name" value="PRK08609.1"/>
    <property type="match status" value="1"/>
</dbReference>
<comment type="catalytic activity">
    <reaction evidence="19">
        <text>a 5'-end 2'-deoxyribose-2'-deoxyribonucleotide-DNA = (2E,4S)-4-hydroxypenten-2-al-5-phosphate + a 5'-end 5'-phospho-2'-deoxyribonucleoside-DNA + H(+)</text>
        <dbReference type="Rhea" id="RHEA:76255"/>
        <dbReference type="Rhea" id="RHEA-COMP:13180"/>
        <dbReference type="Rhea" id="RHEA-COMP:18657"/>
        <dbReference type="ChEBI" id="CHEBI:15378"/>
        <dbReference type="ChEBI" id="CHEBI:136412"/>
        <dbReference type="ChEBI" id="CHEBI:195194"/>
        <dbReference type="ChEBI" id="CHEBI:195195"/>
    </reaction>
</comment>
<evidence type="ECO:0000256" key="9">
    <source>
        <dbReference type="ARBA" id="ARBA00022695"/>
    </source>
</evidence>
<dbReference type="GO" id="GO:0005829">
    <property type="term" value="C:cytosol"/>
    <property type="evidence" value="ECO:0007669"/>
    <property type="project" value="TreeGrafter"/>
</dbReference>
<dbReference type="SUPFAM" id="SSF89550">
    <property type="entry name" value="PHP domain-like"/>
    <property type="match status" value="1"/>
</dbReference>
<keyword evidence="10" id="KW-0235">DNA replication</keyword>
<feature type="domain" description="Helix-hairpin-helix DNA-binding motif class 1" evidence="22">
    <location>
        <begin position="123"/>
        <end position="142"/>
    </location>
</feature>
<dbReference type="GO" id="GO:0003887">
    <property type="term" value="F:DNA-directed DNA polymerase activity"/>
    <property type="evidence" value="ECO:0007669"/>
    <property type="project" value="UniProtKB-KW"/>
</dbReference>
<evidence type="ECO:0000256" key="4">
    <source>
        <dbReference type="ARBA" id="ARBA00012720"/>
    </source>
</evidence>
<keyword evidence="7" id="KW-0237">DNA synthesis</keyword>
<evidence type="ECO:0000256" key="12">
    <source>
        <dbReference type="ARBA" id="ARBA00022843"/>
    </source>
</evidence>
<dbReference type="InterPro" id="IPR050243">
    <property type="entry name" value="PHP_phosphatase"/>
</dbReference>
<dbReference type="SMART" id="SM00278">
    <property type="entry name" value="HhH1"/>
    <property type="match status" value="3"/>
</dbReference>
<dbReference type="InterPro" id="IPR027421">
    <property type="entry name" value="DNA_pol_lamdba_lyase_dom_sf"/>
</dbReference>
<accession>A0AAQ0S6L0</accession>
<dbReference type="PRINTS" id="PR00870">
    <property type="entry name" value="DNAPOLXBETA"/>
</dbReference>
<evidence type="ECO:0000256" key="6">
    <source>
        <dbReference type="ARBA" id="ARBA00022481"/>
    </source>
</evidence>
<dbReference type="InterPro" id="IPR022311">
    <property type="entry name" value="PolX-like"/>
</dbReference>
<dbReference type="EC" id="2.7.7.7" evidence="3"/>
<evidence type="ECO:0000259" key="24">
    <source>
        <dbReference type="SMART" id="SM00483"/>
    </source>
</evidence>
<keyword evidence="25" id="KW-0269">Exonuclease</keyword>
<evidence type="ECO:0000313" key="25">
    <source>
        <dbReference type="EMBL" id="RMI84913.1"/>
    </source>
</evidence>
<dbReference type="InterPro" id="IPR004013">
    <property type="entry name" value="PHP_dom"/>
</dbReference>